<dbReference type="RefSeq" id="YP_009722356.1">
    <property type="nucleotide sequence ID" value="NC_045397.1"/>
</dbReference>
<gene>
    <name evidence="2" type="primary">orf407</name>
</gene>
<accession>A0A650AG58</accession>
<geneLocation type="mitochondrion" evidence="2"/>
<organism evidence="2">
    <name type="scientific">Morchella importuna</name>
    <dbReference type="NCBI Taxonomy" id="1174673"/>
    <lineage>
        <taxon>Eukaryota</taxon>
        <taxon>Fungi</taxon>
        <taxon>Dikarya</taxon>
        <taxon>Ascomycota</taxon>
        <taxon>Pezizomycotina</taxon>
        <taxon>Pezizomycetes</taxon>
        <taxon>Pezizales</taxon>
        <taxon>Morchellaceae</taxon>
        <taxon>Morchella</taxon>
    </lineage>
</organism>
<dbReference type="EMBL" id="MK527108">
    <property type="protein sequence ID" value="QGN66758.1"/>
    <property type="molecule type" value="Genomic_DNA"/>
</dbReference>
<dbReference type="GeneID" id="42906081"/>
<reference evidence="2" key="1">
    <citation type="submission" date="2019-02" db="EMBL/GenBank/DDBJ databases">
        <title>The largest mitochondrial genome of Morchella importuna (272.2 kb) among fungi reservoir of numerous mitochondrial ORFs, repeatitive sequences and nuclear genome horizontal transfer.</title>
        <authorList>
            <person name="Liu W."/>
            <person name="Bian Y."/>
        </authorList>
    </citation>
    <scope>NUCLEOTIDE SEQUENCE</scope>
</reference>
<feature type="domain" description="GIY-YIG" evidence="1">
    <location>
        <begin position="143"/>
        <end position="242"/>
    </location>
</feature>
<dbReference type="PROSITE" id="PS50164">
    <property type="entry name" value="GIY_YIG"/>
    <property type="match status" value="1"/>
</dbReference>
<protein>
    <recommendedName>
        <fullName evidence="1">GIY-YIG domain-containing protein</fullName>
    </recommendedName>
</protein>
<name>A0A650AG58_9PEZI</name>
<dbReference type="InterPro" id="IPR000305">
    <property type="entry name" value="GIY-YIG_endonuc"/>
</dbReference>
<keyword evidence="2" id="KW-0496">Mitochondrion</keyword>
<proteinExistence type="predicted"/>
<evidence type="ECO:0000313" key="2">
    <source>
        <dbReference type="EMBL" id="QGN66758.1"/>
    </source>
</evidence>
<dbReference type="AlphaFoldDB" id="A0A650AG58"/>
<evidence type="ECO:0000259" key="1">
    <source>
        <dbReference type="PROSITE" id="PS50164"/>
    </source>
</evidence>
<dbReference type="SMART" id="SM00465">
    <property type="entry name" value="GIYc"/>
    <property type="match status" value="1"/>
</dbReference>
<sequence>MRIRINDGFLTFVRCLVFFCLSLGLTQLNLNLELLSTLLSFFSNADYSLVSLLVPFASWKEERGDHYRRHHLVVKHIQANKEVKIEILEKALCFDEYSQITEEHVALCLDIYNKRVSMPLPVPNTEHVLPFANLVGPEVTTENVPGCYLIKGPNTGRSIATGLENIESYVGQAKHLGNRVKDHAKKHDSTTKGFIESLKGKGTVELFIVKKDLIIPEGLSHKQFISLLEQYLIIKLKPTINKKLLATPGVMWSPETTKKHLEKVANPVYAYRKEADGKMVLIQIFPSTRAVGLSIEKGKSFFCNIISRTNGWYKDKLYFSDVELENAEKNILSLLEFIQIVKELASIKKKDPTRVRVRVTDIITGEVRIHDSMCSVATEIGIDHKGIRKKSDTSKLYKRRYMFEILD</sequence>